<comment type="subcellular location">
    <subcellularLocation>
        <location evidence="1">Membrane</location>
        <topology evidence="1">Multi-pass membrane protein</topology>
    </subcellularLocation>
</comment>
<feature type="transmembrane region" description="Helical" evidence="6">
    <location>
        <begin position="176"/>
        <end position="197"/>
    </location>
</feature>
<name>D3Q832_STANL</name>
<gene>
    <name evidence="8" type="ordered locus">Snas_0825</name>
</gene>
<evidence type="ECO:0000256" key="6">
    <source>
        <dbReference type="SAM" id="Phobius"/>
    </source>
</evidence>
<sequence>MNTTPRRSIPQRVKATARRWWRQLTSMRTALVLLFGLAVAAVPGSLLPQRNLSVDQVNTYFSENPDLAPVLDRLWAFDVYSSPWFAAIYLLLFTSLVGCLVPRFRDHVKALRRRPPDAPARMSLLPQHRELTDAPDREQVVAVLRRNRFRVTVREREDGVVTVSAEKGYAREAGNLLFHFSLLALLAGMAFGSLFGWHGNRLLVEGEEGAFCNSLQQYDQYGLGPNIGSEDLPPFCMQLDRFTTNFLDNGQPTQYTADVRYGQNGQAPSDEYRLEVNHPLELDGASVFLLGHGYAAEIEFTDKYGNKQTTIAPFLGEDGVLTSTGAAVFPDANINPDTGKPDKNSQIAFEGLFIPSVPDQPPYTNSTSPKAEKPGLMLSAFIGDTGLDSGKPQSVYSVDKDQIASGALKPVNADPKLLTKGETWELDDGMSVTFKGVRDYATLEVRHDPGEMVVLAAAVAVLIGLLPALTVRRRRIWVRLNDGTAEAGGLARTEYDGFAEEFEKLASAIETNSRQPQEMGMR</sequence>
<keyword evidence="4 6" id="KW-1133">Transmembrane helix</keyword>
<dbReference type="AlphaFoldDB" id="D3Q832"/>
<evidence type="ECO:0000256" key="1">
    <source>
        <dbReference type="ARBA" id="ARBA00004141"/>
    </source>
</evidence>
<evidence type="ECO:0000256" key="3">
    <source>
        <dbReference type="ARBA" id="ARBA00022748"/>
    </source>
</evidence>
<feature type="domain" description="ResB-like" evidence="7">
    <location>
        <begin position="27"/>
        <end position="503"/>
    </location>
</feature>
<evidence type="ECO:0000256" key="4">
    <source>
        <dbReference type="ARBA" id="ARBA00022989"/>
    </source>
</evidence>
<dbReference type="Proteomes" id="UP000000844">
    <property type="component" value="Chromosome"/>
</dbReference>
<keyword evidence="9" id="KW-1185">Reference proteome</keyword>
<evidence type="ECO:0000256" key="5">
    <source>
        <dbReference type="ARBA" id="ARBA00023136"/>
    </source>
</evidence>
<dbReference type="EMBL" id="CP001778">
    <property type="protein sequence ID" value="ADD40537.1"/>
    <property type="molecule type" value="Genomic_DNA"/>
</dbReference>
<accession>D3Q832</accession>
<dbReference type="PANTHER" id="PTHR31566">
    <property type="entry name" value="CYTOCHROME C BIOGENESIS PROTEIN CCS1, CHLOROPLASTIC"/>
    <property type="match status" value="1"/>
</dbReference>
<dbReference type="InterPro" id="IPR007816">
    <property type="entry name" value="ResB-like_domain"/>
</dbReference>
<organism evidence="8 9">
    <name type="scientific">Stackebrandtia nassauensis (strain DSM 44728 / CIP 108903 / NRRL B-16338 / NBRC 102104 / LLR-40K-21)</name>
    <dbReference type="NCBI Taxonomy" id="446470"/>
    <lineage>
        <taxon>Bacteria</taxon>
        <taxon>Bacillati</taxon>
        <taxon>Actinomycetota</taxon>
        <taxon>Actinomycetes</taxon>
        <taxon>Glycomycetales</taxon>
        <taxon>Glycomycetaceae</taxon>
        <taxon>Stackebrandtia</taxon>
    </lineage>
</organism>
<evidence type="ECO:0000256" key="2">
    <source>
        <dbReference type="ARBA" id="ARBA00022692"/>
    </source>
</evidence>
<dbReference type="KEGG" id="sna:Snas_0825"/>
<feature type="transmembrane region" description="Helical" evidence="6">
    <location>
        <begin position="452"/>
        <end position="471"/>
    </location>
</feature>
<feature type="transmembrane region" description="Helical" evidence="6">
    <location>
        <begin position="84"/>
        <end position="104"/>
    </location>
</feature>
<evidence type="ECO:0000313" key="9">
    <source>
        <dbReference type="Proteomes" id="UP000000844"/>
    </source>
</evidence>
<dbReference type="GO" id="GO:0017004">
    <property type="term" value="P:cytochrome complex assembly"/>
    <property type="evidence" value="ECO:0007669"/>
    <property type="project" value="UniProtKB-KW"/>
</dbReference>
<dbReference type="HOGENOM" id="CLU_023092_0_0_11"/>
<evidence type="ECO:0000313" key="8">
    <source>
        <dbReference type="EMBL" id="ADD40537.1"/>
    </source>
</evidence>
<dbReference type="STRING" id="446470.Snas_0825"/>
<proteinExistence type="predicted"/>
<dbReference type="Pfam" id="PF05140">
    <property type="entry name" value="ResB"/>
    <property type="match status" value="1"/>
</dbReference>
<keyword evidence="2 6" id="KW-0812">Transmembrane</keyword>
<dbReference type="PANTHER" id="PTHR31566:SF0">
    <property type="entry name" value="CYTOCHROME C BIOGENESIS PROTEIN CCS1, CHLOROPLASTIC"/>
    <property type="match status" value="1"/>
</dbReference>
<keyword evidence="5 6" id="KW-0472">Membrane</keyword>
<evidence type="ECO:0000259" key="7">
    <source>
        <dbReference type="Pfam" id="PF05140"/>
    </source>
</evidence>
<dbReference type="RefSeq" id="WP_013016108.1">
    <property type="nucleotide sequence ID" value="NC_013947.1"/>
</dbReference>
<reference evidence="8 9" key="1">
    <citation type="journal article" date="2009" name="Stand. Genomic Sci.">
        <title>Complete genome sequence of Stackebrandtia nassauensis type strain (LLR-40K-21).</title>
        <authorList>
            <person name="Munk C."/>
            <person name="Lapidus A."/>
            <person name="Copeland A."/>
            <person name="Jando M."/>
            <person name="Mayilraj S."/>
            <person name="Glavina Del Rio T."/>
            <person name="Nolan M."/>
            <person name="Chen F."/>
            <person name="Lucas S."/>
            <person name="Tice H."/>
            <person name="Cheng J.F."/>
            <person name="Han C."/>
            <person name="Detter J.C."/>
            <person name="Bruce D."/>
            <person name="Goodwin L."/>
            <person name="Chain P."/>
            <person name="Pitluck S."/>
            <person name="Goker M."/>
            <person name="Ovchinikova G."/>
            <person name="Pati A."/>
            <person name="Ivanova N."/>
            <person name="Mavromatis K."/>
            <person name="Chen A."/>
            <person name="Palaniappan K."/>
            <person name="Land M."/>
            <person name="Hauser L."/>
            <person name="Chang Y.J."/>
            <person name="Jeffries C.D."/>
            <person name="Bristow J."/>
            <person name="Eisen J.A."/>
            <person name="Markowitz V."/>
            <person name="Hugenholtz P."/>
            <person name="Kyrpides N.C."/>
            <person name="Klenk H.P."/>
        </authorList>
    </citation>
    <scope>NUCLEOTIDE SEQUENCE [LARGE SCALE GENOMIC DNA]</scope>
    <source>
        <strain evidence="9">DSM 44728 / CIP 108903 / NRRL B-16338 / NBRC 102104 / LLR-40K-21</strain>
    </source>
</reference>
<keyword evidence="3" id="KW-0201">Cytochrome c-type biogenesis</keyword>
<dbReference type="eggNOG" id="COG1333">
    <property type="taxonomic scope" value="Bacteria"/>
</dbReference>
<protein>
    <submittedName>
        <fullName evidence="8">ResB family protein</fullName>
    </submittedName>
</protein>
<dbReference type="GO" id="GO:0016020">
    <property type="term" value="C:membrane"/>
    <property type="evidence" value="ECO:0007669"/>
    <property type="project" value="UniProtKB-SubCell"/>
</dbReference>
<dbReference type="InterPro" id="IPR023494">
    <property type="entry name" value="Cyt_c_bgen_Ccs1/CcsB/ResB"/>
</dbReference>